<comment type="subcellular location">
    <subcellularLocation>
        <location evidence="1 8">Membrane</location>
        <topology evidence="1 8">Single-pass type I membrane protein</topology>
    </subcellularLocation>
</comment>
<evidence type="ECO:0000259" key="12">
    <source>
        <dbReference type="PROSITE" id="PS50866"/>
    </source>
</evidence>
<evidence type="ECO:0000256" key="7">
    <source>
        <dbReference type="ARBA" id="ARBA00023136"/>
    </source>
</evidence>
<evidence type="ECO:0000256" key="11">
    <source>
        <dbReference type="SAM" id="SignalP"/>
    </source>
</evidence>
<dbReference type="Proteomes" id="UP001396334">
    <property type="component" value="Unassembled WGS sequence"/>
</dbReference>
<dbReference type="PROSITE" id="PS50866">
    <property type="entry name" value="GOLD"/>
    <property type="match status" value="1"/>
</dbReference>
<feature type="region of interest" description="Disordered" evidence="9">
    <location>
        <begin position="222"/>
        <end position="242"/>
    </location>
</feature>
<dbReference type="InterPro" id="IPR015720">
    <property type="entry name" value="Emp24-like"/>
</dbReference>
<keyword evidence="3 8" id="KW-0812">Transmembrane</keyword>
<evidence type="ECO:0000256" key="10">
    <source>
        <dbReference type="SAM" id="Phobius"/>
    </source>
</evidence>
<keyword evidence="7 10" id="KW-0472">Membrane</keyword>
<comment type="similarity">
    <text evidence="2 8">Belongs to the EMP24/GP25L family.</text>
</comment>
<sequence length="242" mass="26531">MWGVNQGLCVIMLGLMLGTDIGESMRFELESGKTKCIAEDINAKAMSVGKYAIVSPDGVPLSDSHKLVVRVSSPKGNSYHLGDEVDSGTFAFTAAETGDYTACFWANRHKPPVKMTIDFDWKTGVAAKDWTNVAKKGQVESMEFELKKLYDSVIAIHEEMFYLREREEQMQQLNKETNSKMATLGLFSLLLCLCVVGLQVLGLKKLGLGWWCGDDRDELVDGGTNGGYSGDDRGSDADPSPP</sequence>
<keyword evidence="14" id="KW-1185">Reference proteome</keyword>
<feature type="signal peptide" evidence="11">
    <location>
        <begin position="1"/>
        <end position="24"/>
    </location>
</feature>
<gene>
    <name evidence="13" type="ORF">V6N11_022340</name>
</gene>
<dbReference type="InterPro" id="IPR009038">
    <property type="entry name" value="GOLD_dom"/>
</dbReference>
<evidence type="ECO:0000313" key="14">
    <source>
        <dbReference type="Proteomes" id="UP001396334"/>
    </source>
</evidence>
<name>A0ABR2TJJ8_9ROSI</name>
<feature type="domain" description="GOLD" evidence="12">
    <location>
        <begin position="34"/>
        <end position="148"/>
    </location>
</feature>
<evidence type="ECO:0000256" key="4">
    <source>
        <dbReference type="ARBA" id="ARBA00022729"/>
    </source>
</evidence>
<evidence type="ECO:0000256" key="1">
    <source>
        <dbReference type="ARBA" id="ARBA00004479"/>
    </source>
</evidence>
<organism evidence="13 14">
    <name type="scientific">Hibiscus sabdariffa</name>
    <name type="common">roselle</name>
    <dbReference type="NCBI Taxonomy" id="183260"/>
    <lineage>
        <taxon>Eukaryota</taxon>
        <taxon>Viridiplantae</taxon>
        <taxon>Streptophyta</taxon>
        <taxon>Embryophyta</taxon>
        <taxon>Tracheophyta</taxon>
        <taxon>Spermatophyta</taxon>
        <taxon>Magnoliopsida</taxon>
        <taxon>eudicotyledons</taxon>
        <taxon>Gunneridae</taxon>
        <taxon>Pentapetalae</taxon>
        <taxon>rosids</taxon>
        <taxon>malvids</taxon>
        <taxon>Malvales</taxon>
        <taxon>Malvaceae</taxon>
        <taxon>Malvoideae</taxon>
        <taxon>Hibiscus</taxon>
    </lineage>
</organism>
<proteinExistence type="inferred from homology"/>
<evidence type="ECO:0000256" key="2">
    <source>
        <dbReference type="ARBA" id="ARBA00007104"/>
    </source>
</evidence>
<feature type="chain" id="PRO_5046812655" description="GOLD domain-containing protein" evidence="11">
    <location>
        <begin position="25"/>
        <end position="242"/>
    </location>
</feature>
<evidence type="ECO:0000256" key="3">
    <source>
        <dbReference type="ARBA" id="ARBA00022692"/>
    </source>
</evidence>
<evidence type="ECO:0000313" key="13">
    <source>
        <dbReference type="EMBL" id="KAK9037429.1"/>
    </source>
</evidence>
<reference evidence="13 14" key="1">
    <citation type="journal article" date="2024" name="G3 (Bethesda)">
        <title>Genome assembly of Hibiscus sabdariffa L. provides insights into metabolisms of medicinal natural products.</title>
        <authorList>
            <person name="Kim T."/>
        </authorList>
    </citation>
    <scope>NUCLEOTIDE SEQUENCE [LARGE SCALE GENOMIC DNA]</scope>
    <source>
        <strain evidence="13">TK-2024</strain>
        <tissue evidence="13">Old leaves</tissue>
    </source>
</reference>
<dbReference type="Pfam" id="PF01105">
    <property type="entry name" value="EMP24_GP25L"/>
    <property type="match status" value="1"/>
</dbReference>
<dbReference type="PANTHER" id="PTHR22811">
    <property type="entry name" value="TRANSMEMBRANE EMP24 DOMAIN-CONTAINING PROTEIN"/>
    <property type="match status" value="1"/>
</dbReference>
<protein>
    <recommendedName>
        <fullName evidence="12">GOLD domain-containing protein</fullName>
    </recommendedName>
</protein>
<evidence type="ECO:0000256" key="9">
    <source>
        <dbReference type="SAM" id="MobiDB-lite"/>
    </source>
</evidence>
<dbReference type="EMBL" id="JBBPBN010000005">
    <property type="protein sequence ID" value="KAK9037429.1"/>
    <property type="molecule type" value="Genomic_DNA"/>
</dbReference>
<feature type="transmembrane region" description="Helical" evidence="10">
    <location>
        <begin position="181"/>
        <end position="201"/>
    </location>
</feature>
<keyword evidence="4 11" id="KW-0732">Signal</keyword>
<evidence type="ECO:0000256" key="8">
    <source>
        <dbReference type="RuleBase" id="RU003827"/>
    </source>
</evidence>
<comment type="caution">
    <text evidence="13">The sequence shown here is derived from an EMBL/GenBank/DDBJ whole genome shotgun (WGS) entry which is preliminary data.</text>
</comment>
<accession>A0ABR2TJJ8</accession>
<evidence type="ECO:0000256" key="5">
    <source>
        <dbReference type="ARBA" id="ARBA00022989"/>
    </source>
</evidence>
<keyword evidence="6" id="KW-0175">Coiled coil</keyword>
<evidence type="ECO:0000256" key="6">
    <source>
        <dbReference type="ARBA" id="ARBA00023054"/>
    </source>
</evidence>
<keyword evidence="5 10" id="KW-1133">Transmembrane helix</keyword>
<dbReference type="SMART" id="SM01190">
    <property type="entry name" value="EMP24_GP25L"/>
    <property type="match status" value="1"/>
</dbReference>